<feature type="binding site" evidence="13">
    <location>
        <position position="486"/>
    </location>
    <ligand>
        <name>ATP</name>
        <dbReference type="ChEBI" id="CHEBI:30616"/>
    </ligand>
</feature>
<comment type="cofactor">
    <cofactor evidence="12 14">
        <name>Mg(2+)</name>
        <dbReference type="ChEBI" id="CHEBI:18420"/>
    </cofactor>
    <text evidence="12 14">Binds 1 Mg(2+) ion per subunit.</text>
</comment>
<feature type="binding site" evidence="13">
    <location>
        <position position="331"/>
    </location>
    <ligand>
        <name>ATP</name>
        <dbReference type="ChEBI" id="CHEBI:30616"/>
    </ligand>
</feature>
<accession>A0A0N4Z8P3</accession>
<evidence type="ECO:0000313" key="16">
    <source>
        <dbReference type="Proteomes" id="UP000038045"/>
    </source>
</evidence>
<feature type="binding site" evidence="14">
    <location>
        <position position="394"/>
    </location>
    <ligand>
        <name>Mg(2+)</name>
        <dbReference type="ChEBI" id="CHEBI:18420"/>
    </ligand>
</feature>
<dbReference type="InterPro" id="IPR005615">
    <property type="entry name" value="Glutathione_synthase"/>
</dbReference>
<dbReference type="Gene3D" id="3.30.1490.80">
    <property type="match status" value="1"/>
</dbReference>
<evidence type="ECO:0000256" key="5">
    <source>
        <dbReference type="ARBA" id="ARBA00022598"/>
    </source>
</evidence>
<dbReference type="SUPFAM" id="SSF56059">
    <property type="entry name" value="Glutathione synthetase ATP-binding domain-like"/>
    <property type="match status" value="1"/>
</dbReference>
<keyword evidence="6 12" id="KW-0317">Glutathione biosynthesis</keyword>
<dbReference type="SUPFAM" id="SSF52440">
    <property type="entry name" value="PreATP-grasp domain"/>
    <property type="match status" value="1"/>
</dbReference>
<dbReference type="Pfam" id="PF03917">
    <property type="entry name" value="GSH_synth_ATP"/>
    <property type="match status" value="1"/>
</dbReference>
<evidence type="ECO:0000256" key="2">
    <source>
        <dbReference type="ARBA" id="ARBA00010385"/>
    </source>
</evidence>
<organism evidence="16 17">
    <name type="scientific">Parastrongyloides trichosuri</name>
    <name type="common">Possum-specific nematode worm</name>
    <dbReference type="NCBI Taxonomy" id="131310"/>
    <lineage>
        <taxon>Eukaryota</taxon>
        <taxon>Metazoa</taxon>
        <taxon>Ecdysozoa</taxon>
        <taxon>Nematoda</taxon>
        <taxon>Chromadorea</taxon>
        <taxon>Rhabditida</taxon>
        <taxon>Tylenchina</taxon>
        <taxon>Panagrolaimomorpha</taxon>
        <taxon>Strongyloidoidea</taxon>
        <taxon>Strongyloididae</taxon>
        <taxon>Parastrongyloides</taxon>
    </lineage>
</organism>
<evidence type="ECO:0000256" key="6">
    <source>
        <dbReference type="ARBA" id="ARBA00022684"/>
    </source>
</evidence>
<evidence type="ECO:0000256" key="14">
    <source>
        <dbReference type="PIRSR" id="PIRSR001558-2"/>
    </source>
</evidence>
<evidence type="ECO:0000259" key="15">
    <source>
        <dbReference type="Pfam" id="PF03199"/>
    </source>
</evidence>
<evidence type="ECO:0000256" key="9">
    <source>
        <dbReference type="ARBA" id="ARBA00022840"/>
    </source>
</evidence>
<dbReference type="GO" id="GO:0005829">
    <property type="term" value="C:cytosol"/>
    <property type="evidence" value="ECO:0007669"/>
    <property type="project" value="TreeGrafter"/>
</dbReference>
<name>A0A0N4Z8P3_PARTI</name>
<keyword evidence="9 12" id="KW-0067">ATP-binding</keyword>
<dbReference type="InterPro" id="IPR014709">
    <property type="entry name" value="Glutathione_synthase_C_euk"/>
</dbReference>
<feature type="domain" description="Glutathione synthase substrate-binding" evidence="15">
    <location>
        <begin position="225"/>
        <end position="328"/>
    </location>
</feature>
<evidence type="ECO:0000256" key="11">
    <source>
        <dbReference type="ARBA" id="ARBA00048871"/>
    </source>
</evidence>
<evidence type="ECO:0000256" key="10">
    <source>
        <dbReference type="ARBA" id="ARBA00022842"/>
    </source>
</evidence>
<evidence type="ECO:0000313" key="17">
    <source>
        <dbReference type="WBParaSite" id="PTRK_0000367800.1"/>
    </source>
</evidence>
<dbReference type="WBParaSite" id="PTRK_0000367800.1">
    <property type="protein sequence ID" value="PTRK_0000367800.1"/>
    <property type="gene ID" value="PTRK_0000367800"/>
</dbReference>
<dbReference type="Pfam" id="PF03199">
    <property type="entry name" value="GSH_synthase"/>
    <property type="match status" value="1"/>
</dbReference>
<sequence>MEKLLPIDKETLVQYAKDSASLNGLLIRTKETPNSSDVIELAPFTLFPSFFDKDSFDYAMNIQKYIQLIYYDVSQDIPFLIETHKDIMDQDDLIKGLCDVLVKCDSDPSPQRFELVLQRSDYMPHVNKDGKIEIKQVEVNNIAVSMGGLGNSVSTVHKNILKTFYNDIEYNHPDLYLPEETNPATLCAEGLVQALTLYHLVNFETNPDSGMLIYGQGNFVTPCAFMLTVTEDSSRNIFDQRHVEFEMQRLTEFGVKNFRIPLSQLNSRLSLNKDKKLILDNNYEIGLVYYRTGYSADQYKDETKDWDTRLLIEKSAAIKCPSVGLQLANTKKMQQVLADKKILLKYIDDEDIVEKIYKSFAGLWPLGEGSEEEKKIINDAINNPDKYVLKPQTEGGGGNYFGDEITKLLKTLSQKELKCYILMEKLNPQVTNNYLVRPNQEVIKNEVVSELGIYGWLIVDKKNKFPVRNSPYNSYMVRTKETTTNEGGICIGAACLDSIIFKNFENDFYRNL</sequence>
<dbReference type="UniPathway" id="UPA00142">
    <property type="reaction ID" value="UER00210"/>
</dbReference>
<evidence type="ECO:0000256" key="7">
    <source>
        <dbReference type="ARBA" id="ARBA00022723"/>
    </source>
</evidence>
<dbReference type="FunFam" id="3.30.1490.50:FF:000002">
    <property type="entry name" value="Glutathione synthetase"/>
    <property type="match status" value="1"/>
</dbReference>
<feature type="binding site" evidence="13">
    <location>
        <position position="480"/>
    </location>
    <ligand>
        <name>ATP</name>
        <dbReference type="ChEBI" id="CHEBI:30616"/>
    </ligand>
</feature>
<evidence type="ECO:0000256" key="3">
    <source>
        <dbReference type="ARBA" id="ARBA00012214"/>
    </source>
</evidence>
<dbReference type="Gene3D" id="3.30.1490.50">
    <property type="match status" value="1"/>
</dbReference>
<proteinExistence type="inferred from homology"/>
<feature type="binding site" evidence="13">
    <location>
        <position position="240"/>
    </location>
    <ligand>
        <name>substrate</name>
    </ligand>
</feature>
<dbReference type="PIRSF" id="PIRSF001558">
    <property type="entry name" value="GSHase"/>
    <property type="match status" value="1"/>
</dbReference>
<dbReference type="InterPro" id="IPR037013">
    <property type="entry name" value="GSH-S_sub-bd_sf"/>
</dbReference>
<dbReference type="Gene3D" id="3.40.50.1760">
    <property type="entry name" value="Glutathione synthase, substrate-binding domain superfamily, eukaryotic"/>
    <property type="match status" value="1"/>
</dbReference>
<keyword evidence="5 12" id="KW-0436">Ligase</keyword>
<dbReference type="Proteomes" id="UP000038045">
    <property type="component" value="Unplaced"/>
</dbReference>
<comment type="similarity">
    <text evidence="2 12">Belongs to the eukaryotic GSH synthase family.</text>
</comment>
<keyword evidence="8 12" id="KW-0547">Nucleotide-binding</keyword>
<dbReference type="EC" id="6.3.2.3" evidence="3 12"/>
<feature type="binding site" evidence="13">
    <location>
        <begin position="390"/>
        <end position="399"/>
    </location>
    <ligand>
        <name>ATP</name>
        <dbReference type="ChEBI" id="CHEBI:30616"/>
    </ligand>
</feature>
<dbReference type="InterPro" id="IPR014049">
    <property type="entry name" value="Glutathione_synthase_N_euk"/>
</dbReference>
<dbReference type="InterPro" id="IPR016185">
    <property type="entry name" value="PreATP-grasp_dom_sf"/>
</dbReference>
<comment type="pathway">
    <text evidence="1 12">Sulfur metabolism; glutathione biosynthesis; glutathione from L-cysteine and L-glutamate: step 2/2.</text>
</comment>
<reference evidence="17" key="1">
    <citation type="submission" date="2017-02" db="UniProtKB">
        <authorList>
            <consortium name="WormBaseParasite"/>
        </authorList>
    </citation>
    <scope>IDENTIFICATION</scope>
</reference>
<protein>
    <recommendedName>
        <fullName evidence="4 12">Glutathione synthetase</fullName>
        <shortName evidence="12">GSH-S</shortName>
        <ecNumber evidence="3 12">6.3.2.3</ecNumber>
    </recommendedName>
</protein>
<evidence type="ECO:0000256" key="12">
    <source>
        <dbReference type="PIRNR" id="PIRNR001558"/>
    </source>
</evidence>
<feature type="binding site" evidence="13">
    <location>
        <position position="450"/>
    </location>
    <ligand>
        <name>substrate</name>
    </ligand>
</feature>
<dbReference type="AlphaFoldDB" id="A0A0N4Z8P3"/>
<dbReference type="Gene3D" id="1.10.1080.10">
    <property type="entry name" value="Glutathione Synthetase, Chain A, domain 3"/>
    <property type="match status" value="1"/>
</dbReference>
<dbReference type="GO" id="GO:0004363">
    <property type="term" value="F:glutathione synthase activity"/>
    <property type="evidence" value="ECO:0007669"/>
    <property type="project" value="UniProtKB-UniRule"/>
</dbReference>
<feature type="binding site" evidence="13">
    <location>
        <position position="478"/>
    </location>
    <ligand>
        <name>substrate</name>
    </ligand>
</feature>
<evidence type="ECO:0000256" key="8">
    <source>
        <dbReference type="ARBA" id="ARBA00022741"/>
    </source>
</evidence>
<dbReference type="GO" id="GO:0000287">
    <property type="term" value="F:magnesium ion binding"/>
    <property type="evidence" value="ECO:0007669"/>
    <property type="project" value="UniProtKB-UniRule"/>
</dbReference>
<keyword evidence="16" id="KW-1185">Reference proteome</keyword>
<dbReference type="GO" id="GO:0043295">
    <property type="term" value="F:glutathione binding"/>
    <property type="evidence" value="ECO:0007669"/>
    <property type="project" value="UniProtKB-UniRule"/>
</dbReference>
<keyword evidence="7 12" id="KW-0479">Metal-binding</keyword>
<dbReference type="GO" id="GO:0005524">
    <property type="term" value="F:ATP binding"/>
    <property type="evidence" value="ECO:0007669"/>
    <property type="project" value="UniProtKB-UniRule"/>
</dbReference>
<dbReference type="InterPro" id="IPR014042">
    <property type="entry name" value="Glutathione_synthase_a-hlx"/>
</dbReference>
<dbReference type="Gene3D" id="3.30.470.20">
    <property type="entry name" value="ATP-grasp fold, B domain"/>
    <property type="match status" value="1"/>
</dbReference>
<comment type="catalytic activity">
    <reaction evidence="11">
        <text>gamma-L-glutamyl-L-cysteine + glycine + ATP = glutathione + ADP + phosphate + H(+)</text>
        <dbReference type="Rhea" id="RHEA:13557"/>
        <dbReference type="ChEBI" id="CHEBI:15378"/>
        <dbReference type="ChEBI" id="CHEBI:30616"/>
        <dbReference type="ChEBI" id="CHEBI:43474"/>
        <dbReference type="ChEBI" id="CHEBI:57305"/>
        <dbReference type="ChEBI" id="CHEBI:57925"/>
        <dbReference type="ChEBI" id="CHEBI:58173"/>
        <dbReference type="ChEBI" id="CHEBI:456216"/>
        <dbReference type="EC" id="6.3.2.3"/>
    </reaction>
    <physiologicalReaction direction="left-to-right" evidence="11">
        <dbReference type="Rhea" id="RHEA:13558"/>
    </physiologicalReaction>
</comment>
<evidence type="ECO:0000256" key="1">
    <source>
        <dbReference type="ARBA" id="ARBA00004965"/>
    </source>
</evidence>
<dbReference type="NCBIfam" id="TIGR01986">
    <property type="entry name" value="glut_syn_euk"/>
    <property type="match status" value="1"/>
</dbReference>
<keyword evidence="10 12" id="KW-0460">Magnesium</keyword>
<evidence type="ECO:0000256" key="4">
    <source>
        <dbReference type="ARBA" id="ARBA00020821"/>
    </source>
</evidence>
<dbReference type="InterPro" id="IPR004887">
    <property type="entry name" value="GSH_synth_subst-bd"/>
</dbReference>
<dbReference type="STRING" id="131310.A0A0N4Z8P3"/>
<evidence type="ECO:0000256" key="13">
    <source>
        <dbReference type="PIRSR" id="PIRSR001558-1"/>
    </source>
</evidence>
<dbReference type="PANTHER" id="PTHR11130:SF0">
    <property type="entry name" value="GLUTATHIONE SYNTHETASE"/>
    <property type="match status" value="1"/>
</dbReference>
<dbReference type="PANTHER" id="PTHR11130">
    <property type="entry name" value="GLUTATHIONE SYNTHETASE"/>
    <property type="match status" value="1"/>
</dbReference>